<gene>
    <name evidence="4" type="ORF">FLAG1_02437</name>
</gene>
<dbReference type="InterPro" id="IPR003609">
    <property type="entry name" value="Pan_app"/>
</dbReference>
<accession>A0A0M9F2P3</accession>
<comment type="caution">
    <text evidence="4">The sequence shown here is derived from an EMBL/GenBank/DDBJ whole genome shotgun (WGS) entry which is preliminary data.</text>
</comment>
<proteinExistence type="predicted"/>
<feature type="region of interest" description="Disordered" evidence="1">
    <location>
        <begin position="170"/>
        <end position="244"/>
    </location>
</feature>
<evidence type="ECO:0000313" key="5">
    <source>
        <dbReference type="Proteomes" id="UP000037904"/>
    </source>
</evidence>
<evidence type="ECO:0000256" key="2">
    <source>
        <dbReference type="SAM" id="SignalP"/>
    </source>
</evidence>
<keyword evidence="2" id="KW-0732">Signal</keyword>
<dbReference type="Proteomes" id="UP000037904">
    <property type="component" value="Unassembled WGS sequence"/>
</dbReference>
<dbReference type="EMBL" id="JXCE01000023">
    <property type="protein sequence ID" value="KPA44700.1"/>
    <property type="molecule type" value="Genomic_DNA"/>
</dbReference>
<feature type="chain" id="PRO_5005835580" description="Apple domain-containing protein" evidence="2">
    <location>
        <begin position="22"/>
        <end position="546"/>
    </location>
</feature>
<evidence type="ECO:0000313" key="4">
    <source>
        <dbReference type="EMBL" id="KPA44700.1"/>
    </source>
</evidence>
<feature type="domain" description="Apple" evidence="3">
    <location>
        <begin position="252"/>
        <end position="354"/>
    </location>
</feature>
<reference evidence="4 5" key="1">
    <citation type="submission" date="2015-04" db="EMBL/GenBank/DDBJ databases">
        <title>The draft genome sequence of Fusarium langsethiae, a T-2/HT-2 mycotoxin producer.</title>
        <authorList>
            <person name="Lysoe E."/>
            <person name="Divon H.H."/>
            <person name="Terzi V."/>
            <person name="Orru L."/>
            <person name="Lamontanara A."/>
            <person name="Kolseth A.-K."/>
            <person name="Frandsen R.J."/>
            <person name="Nielsen K."/>
            <person name="Thrane U."/>
        </authorList>
    </citation>
    <scope>NUCLEOTIDE SEQUENCE [LARGE SCALE GENOMIC DNA]</scope>
    <source>
        <strain evidence="4 5">Fl201059</strain>
    </source>
</reference>
<feature type="signal peptide" evidence="2">
    <location>
        <begin position="1"/>
        <end position="21"/>
    </location>
</feature>
<dbReference type="SUPFAM" id="SSF57414">
    <property type="entry name" value="Hairpin loop containing domain-like"/>
    <property type="match status" value="1"/>
</dbReference>
<name>A0A0M9F2P3_FUSLA</name>
<feature type="domain" description="Apple" evidence="3">
    <location>
        <begin position="470"/>
        <end position="537"/>
    </location>
</feature>
<dbReference type="PROSITE" id="PS50948">
    <property type="entry name" value="PAN"/>
    <property type="match status" value="3"/>
</dbReference>
<sequence>MPSTKVFTAFLAALAMGTANAGNCKPKPVTTTDVALPGVTTSGTVTAITSGIETGTATTETSAATTTEAACSKYTPYELQPADCGKKGIAPNCADKVIGTPSTCVDWTECGNTCGKTLGCKSFSVKGRTCTLYKTVVDELGWTASEGAGSSEFYDLELCFTCAEESSATSGTETAAGTQTTETATGVQTTETAAGAQTTETAAGTETTETAAGTQTTETAAGTETTETAAGTQTTDAAVTTTEAASTTADSCTAAYTTVDSAPTESCAVQGRSDASPVAMYRDAENADECAAKCADYVSEENADEVCNSFSYQDDSSSCELYAASVYDLNVDDSECEEGSICQADSSFYDLNACYANTCGKQGKVSCRSSQKLGQPVWAANADKCGKICGTTEGCKTFSFTYNGSKCQLYSAALDQLTFTPCNTGVKFYDLETCYTCQNEVTPPATCSKYVADFGSCGSNTHCGTRGSICEEVLIPNVGDASCLENCAKSCINFGAECVYFSYKPATPWGNAKCKLYKSGKIIKNKNSIIKFYQQPCFKCQTPRAS</sequence>
<keyword evidence="5" id="KW-1185">Reference proteome</keyword>
<organism evidence="4 5">
    <name type="scientific">Fusarium langsethiae</name>
    <dbReference type="NCBI Taxonomy" id="179993"/>
    <lineage>
        <taxon>Eukaryota</taxon>
        <taxon>Fungi</taxon>
        <taxon>Dikarya</taxon>
        <taxon>Ascomycota</taxon>
        <taxon>Pezizomycotina</taxon>
        <taxon>Sordariomycetes</taxon>
        <taxon>Hypocreomycetidae</taxon>
        <taxon>Hypocreales</taxon>
        <taxon>Nectriaceae</taxon>
        <taxon>Fusarium</taxon>
    </lineage>
</organism>
<feature type="domain" description="Apple" evidence="3">
    <location>
        <begin position="359"/>
        <end position="434"/>
    </location>
</feature>
<protein>
    <recommendedName>
        <fullName evidence="3">Apple domain-containing protein</fullName>
    </recommendedName>
</protein>
<evidence type="ECO:0000259" key="3">
    <source>
        <dbReference type="PROSITE" id="PS50948"/>
    </source>
</evidence>
<evidence type="ECO:0000256" key="1">
    <source>
        <dbReference type="SAM" id="MobiDB-lite"/>
    </source>
</evidence>
<dbReference type="AlphaFoldDB" id="A0A0M9F2P3"/>